<comment type="caution">
    <text evidence="1">The sequence shown here is derived from an EMBL/GenBank/DDBJ whole genome shotgun (WGS) entry which is preliminary data.</text>
</comment>
<dbReference type="EMBL" id="RXPE01000048">
    <property type="protein sequence ID" value="RTR21605.1"/>
    <property type="molecule type" value="Genomic_DNA"/>
</dbReference>
<dbReference type="RefSeq" id="WP_126353454.1">
    <property type="nucleotide sequence ID" value="NZ_CP086382.1"/>
</dbReference>
<protein>
    <submittedName>
        <fullName evidence="1">Uncharacterized protein</fullName>
    </submittedName>
</protein>
<sequence>MNLPRYQYFTRKRSDIDWTPVRENEIEELERSYRRLVLAALHGGVRLGGSLIIDWPMEPGASAKPEERERRLPASFAKASRMLAFENRDASRPPRSLNNAATHLQTAIDTRQRQIIGSAADPAEGRRQYIRWLYEQLQTSSIRAVIDWNDQEVQGILKLWLTEDPQLRQALLEVFPVDRALVDGLYKAAGEPLPKSRRAEKDGFYCKVCGGWVGETYEDVIQNGLLCSFHPEDETHPFGRPYSIFG</sequence>
<accession>A0A3S0IGB0</accession>
<evidence type="ECO:0000313" key="2">
    <source>
        <dbReference type="Proteomes" id="UP000277766"/>
    </source>
</evidence>
<keyword evidence="2" id="KW-1185">Reference proteome</keyword>
<proteinExistence type="predicted"/>
<evidence type="ECO:0000313" key="1">
    <source>
        <dbReference type="EMBL" id="RTR21605.1"/>
    </source>
</evidence>
<organism evidence="1 2">
    <name type="scientific">Deinococcus radiophilus</name>
    <dbReference type="NCBI Taxonomy" id="32062"/>
    <lineage>
        <taxon>Bacteria</taxon>
        <taxon>Thermotogati</taxon>
        <taxon>Deinococcota</taxon>
        <taxon>Deinococci</taxon>
        <taxon>Deinococcales</taxon>
        <taxon>Deinococcaceae</taxon>
        <taxon>Deinococcus</taxon>
    </lineage>
</organism>
<reference evidence="1 2" key="1">
    <citation type="submission" date="2018-12" db="EMBL/GenBank/DDBJ databases">
        <title>Deinococcus radiophilus ATCC 27603 genome sequencing and assembly.</title>
        <authorList>
            <person name="Maclea K.S."/>
            <person name="Maynard C.R."/>
        </authorList>
    </citation>
    <scope>NUCLEOTIDE SEQUENCE [LARGE SCALE GENOMIC DNA]</scope>
    <source>
        <strain evidence="1 2">ATCC 27603</strain>
    </source>
</reference>
<dbReference type="AlphaFoldDB" id="A0A3S0IGB0"/>
<gene>
    <name evidence="1" type="ORF">EJ104_12950</name>
</gene>
<name>A0A3S0IGB0_9DEIO</name>
<dbReference type="Proteomes" id="UP000277766">
    <property type="component" value="Unassembled WGS sequence"/>
</dbReference>